<proteinExistence type="predicted"/>
<dbReference type="KEGG" id="sdr:SCD_n02299"/>
<organism evidence="1 2">
    <name type="scientific">Sulfuricella denitrificans (strain DSM 22764 / NBRC 105220 / skB26)</name>
    <dbReference type="NCBI Taxonomy" id="1163617"/>
    <lineage>
        <taxon>Bacteria</taxon>
        <taxon>Pseudomonadati</taxon>
        <taxon>Pseudomonadota</taxon>
        <taxon>Betaproteobacteria</taxon>
        <taxon>Nitrosomonadales</taxon>
        <taxon>Sulfuricellaceae</taxon>
        <taxon>Sulfuricella</taxon>
    </lineage>
</organism>
<dbReference type="Proteomes" id="UP000015559">
    <property type="component" value="Chromosome"/>
</dbReference>
<dbReference type="eggNOG" id="ENOG5032WU2">
    <property type="taxonomic scope" value="Bacteria"/>
</dbReference>
<dbReference type="HOGENOM" id="CLU_1600973_0_0_4"/>
<dbReference type="AlphaFoldDB" id="S6B6H4"/>
<keyword evidence="2" id="KW-1185">Reference proteome</keyword>
<dbReference type="RefSeq" id="WP_009205304.1">
    <property type="nucleotide sequence ID" value="NC_022357.1"/>
</dbReference>
<reference evidence="1 2" key="1">
    <citation type="journal article" date="2012" name="Appl. Environ. Microbiol.">
        <title>Draft genome sequence of a psychrotolerant sulfur-oxidizing bacterium, Sulfuricella denitrificans skB26, and proteomic insights into cold adaptation.</title>
        <authorList>
            <person name="Watanabe T."/>
            <person name="Kojima H."/>
            <person name="Fukui M."/>
        </authorList>
    </citation>
    <scope>NUCLEOTIDE SEQUENCE [LARGE SCALE GENOMIC DNA]</scope>
    <source>
        <strain evidence="2">skB26</strain>
    </source>
</reference>
<evidence type="ECO:0000313" key="1">
    <source>
        <dbReference type="EMBL" id="BAN36107.1"/>
    </source>
</evidence>
<gene>
    <name evidence="1" type="ORF">SCD_n02299</name>
</gene>
<protein>
    <submittedName>
        <fullName evidence="1">Uncharacterized protein</fullName>
    </submittedName>
</protein>
<dbReference type="EMBL" id="AP013066">
    <property type="protein sequence ID" value="BAN36107.1"/>
    <property type="molecule type" value="Genomic_DNA"/>
</dbReference>
<name>S6B6H4_SULDS</name>
<accession>S6B6H4</accession>
<sequence length="163" mass="17913">MEPFIDIASNVSDELSQILEAAVNDPDADEAPTLGWVRRIVSRTTNGEQYQADHLHFDQNRSLLEEIDDLIEQFGDDAPAIDFVTVKASESLTRVISALMDTGASTPPTLGMVLEAIRHGLLARLVGDGIIDPDEDETLQEEIETLISHYGQNAAAENFLSYE</sequence>
<evidence type="ECO:0000313" key="2">
    <source>
        <dbReference type="Proteomes" id="UP000015559"/>
    </source>
</evidence>